<keyword evidence="4 7" id="KW-0067">ATP-binding</keyword>
<feature type="domain" description="ABC transporter" evidence="8">
    <location>
        <begin position="7"/>
        <end position="237"/>
    </location>
</feature>
<dbReference type="InterPro" id="IPR027417">
    <property type="entry name" value="P-loop_NTPase"/>
</dbReference>
<dbReference type="PANTHER" id="PTHR42781">
    <property type="entry name" value="SPERMIDINE/PUTRESCINE IMPORT ATP-BINDING PROTEIN POTA"/>
    <property type="match status" value="1"/>
</dbReference>
<keyword evidence="10" id="KW-1185">Reference proteome</keyword>
<dbReference type="SMART" id="SM00382">
    <property type="entry name" value="AAA"/>
    <property type="match status" value="1"/>
</dbReference>
<dbReference type="RefSeq" id="WP_091688916.1">
    <property type="nucleotide sequence ID" value="NZ_BAABFM010000068.1"/>
</dbReference>
<dbReference type="OrthoDB" id="9802264at2"/>
<keyword evidence="1 7" id="KW-0813">Transport</keyword>
<evidence type="ECO:0000259" key="8">
    <source>
        <dbReference type="PROSITE" id="PS50893"/>
    </source>
</evidence>
<keyword evidence="3 7" id="KW-0547">Nucleotide-binding</keyword>
<dbReference type="Pfam" id="PF00005">
    <property type="entry name" value="ABC_tran"/>
    <property type="match status" value="1"/>
</dbReference>
<dbReference type="CDD" id="cd03300">
    <property type="entry name" value="ABC_PotA_N"/>
    <property type="match status" value="1"/>
</dbReference>
<dbReference type="PANTHER" id="PTHR42781:SF4">
    <property type="entry name" value="SPERMIDINE_PUTRESCINE IMPORT ATP-BINDING PROTEIN POTA"/>
    <property type="match status" value="1"/>
</dbReference>
<evidence type="ECO:0000256" key="5">
    <source>
        <dbReference type="ARBA" id="ARBA00022967"/>
    </source>
</evidence>
<dbReference type="AlphaFoldDB" id="A0A1I5IUE8"/>
<comment type="subunit">
    <text evidence="7">The complex is composed of two ATP-binding proteins (PotA), two transmembrane proteins (PotB and PotC) and a solute-binding protein (PotD).</text>
</comment>
<evidence type="ECO:0000256" key="6">
    <source>
        <dbReference type="ARBA" id="ARBA00023136"/>
    </source>
</evidence>
<evidence type="ECO:0000313" key="9">
    <source>
        <dbReference type="EMBL" id="SFO64039.1"/>
    </source>
</evidence>
<name>A0A1I5IUE8_9FIRM</name>
<evidence type="ECO:0000256" key="2">
    <source>
        <dbReference type="ARBA" id="ARBA00022475"/>
    </source>
</evidence>
<reference evidence="9 10" key="1">
    <citation type="submission" date="2016-10" db="EMBL/GenBank/DDBJ databases">
        <authorList>
            <person name="de Groot N.N."/>
        </authorList>
    </citation>
    <scope>NUCLEOTIDE SEQUENCE [LARGE SCALE GENOMIC DNA]</scope>
    <source>
        <strain evidence="9 10">DSM 1283</strain>
    </source>
</reference>
<proteinExistence type="inferred from homology"/>
<dbReference type="GO" id="GO:0016887">
    <property type="term" value="F:ATP hydrolysis activity"/>
    <property type="evidence" value="ECO:0007669"/>
    <property type="project" value="InterPro"/>
</dbReference>
<dbReference type="InterPro" id="IPR003439">
    <property type="entry name" value="ABC_transporter-like_ATP-bd"/>
</dbReference>
<keyword evidence="6 7" id="KW-0472">Membrane</keyword>
<dbReference type="GO" id="GO:0015594">
    <property type="term" value="F:ABC-type putrescine transporter activity"/>
    <property type="evidence" value="ECO:0007669"/>
    <property type="project" value="InterPro"/>
</dbReference>
<comment type="catalytic activity">
    <reaction evidence="7">
        <text>ATP + H2O + polyamine-[polyamine-binding protein]Side 1 = ADP + phosphate + polyamineSide 2 + [polyamine-binding protein]Side 1.</text>
        <dbReference type="EC" id="7.6.2.11"/>
    </reaction>
</comment>
<evidence type="ECO:0000256" key="3">
    <source>
        <dbReference type="ARBA" id="ARBA00022741"/>
    </source>
</evidence>
<evidence type="ECO:0000256" key="4">
    <source>
        <dbReference type="ARBA" id="ARBA00022840"/>
    </source>
</evidence>
<dbReference type="Proteomes" id="UP000198806">
    <property type="component" value="Unassembled WGS sequence"/>
</dbReference>
<evidence type="ECO:0000313" key="10">
    <source>
        <dbReference type="Proteomes" id="UP000198806"/>
    </source>
</evidence>
<dbReference type="GO" id="GO:0005524">
    <property type="term" value="F:ATP binding"/>
    <property type="evidence" value="ECO:0007669"/>
    <property type="project" value="UniProtKB-KW"/>
</dbReference>
<dbReference type="Gene3D" id="3.40.50.300">
    <property type="entry name" value="P-loop containing nucleotide triphosphate hydrolases"/>
    <property type="match status" value="1"/>
</dbReference>
<dbReference type="InterPro" id="IPR008995">
    <property type="entry name" value="Mo/tungstate-bd_C_term_dom"/>
</dbReference>
<comment type="similarity">
    <text evidence="7">Belongs to the ABC transporter superfamily. Spermidine/putrescine importer (TC 3.A.1.11.1) family.</text>
</comment>
<dbReference type="SUPFAM" id="SSF52540">
    <property type="entry name" value="P-loop containing nucleoside triphosphate hydrolases"/>
    <property type="match status" value="1"/>
</dbReference>
<dbReference type="SUPFAM" id="SSF50331">
    <property type="entry name" value="MOP-like"/>
    <property type="match status" value="1"/>
</dbReference>
<dbReference type="PROSITE" id="PS00211">
    <property type="entry name" value="ABC_TRANSPORTER_1"/>
    <property type="match status" value="1"/>
</dbReference>
<dbReference type="InterPro" id="IPR005893">
    <property type="entry name" value="PotA-like"/>
</dbReference>
<accession>A0A1I5IUE8</accession>
<dbReference type="NCBIfam" id="TIGR01187">
    <property type="entry name" value="potA"/>
    <property type="match status" value="1"/>
</dbReference>
<protein>
    <recommendedName>
        <fullName evidence="7">Spermidine/putrescine import ATP-binding protein PotA</fullName>
        <ecNumber evidence="7">7.6.2.11</ecNumber>
    </recommendedName>
</protein>
<comment type="function">
    <text evidence="7">Part of the ABC transporter complex PotABCD involved in spermidine/putrescine import. Responsible for energy coupling to the transport system.</text>
</comment>
<evidence type="ECO:0000256" key="1">
    <source>
        <dbReference type="ARBA" id="ARBA00022448"/>
    </source>
</evidence>
<keyword evidence="2 7" id="KW-1003">Cell membrane</keyword>
<dbReference type="InterPro" id="IPR017879">
    <property type="entry name" value="PotA_ATP-bd"/>
</dbReference>
<dbReference type="GO" id="GO:0043190">
    <property type="term" value="C:ATP-binding cassette (ABC) transporter complex"/>
    <property type="evidence" value="ECO:0007669"/>
    <property type="project" value="InterPro"/>
</dbReference>
<dbReference type="Pfam" id="PF08402">
    <property type="entry name" value="TOBE_2"/>
    <property type="match status" value="1"/>
</dbReference>
<dbReference type="InterPro" id="IPR017871">
    <property type="entry name" value="ABC_transporter-like_CS"/>
</dbReference>
<keyword evidence="5 7" id="KW-1278">Translocase</keyword>
<sequence>MAGNKLIDLIDITKVYDDNTVLDGLNLYIRENEFLTLLGPSGCGKTTTLRIIGGFENPDSGKVIFDGKDITKLSPNERQLNTVFQKYALFSHMTIAENIAFGLKIKKKSKTYINDKIKYALKLVNLDGFENRTPDSLSGGQQQRIAIARAIVNEPKVLLLDEPLGALDLKLRQDMQYELIRLKNELGITFVYVTHDQEEALTMSDTIVVMNQGYIQQVGTPEVIYNEPQNAFVADFIGESNIIPATMIQDRLVNILGTNFPCVDEGFGKNTPVDVVIRPEDIDLVKPEDGIIKGRVTSLIFKGVHYEMDVWANDHEWLVHSTDLFPVGSEVGISVNPFDIQIMNKPESEDEEAVIMDEE</sequence>
<organism evidence="9 10">
    <name type="scientific">Anaerocolumna aminovalerica</name>
    <dbReference type="NCBI Taxonomy" id="1527"/>
    <lineage>
        <taxon>Bacteria</taxon>
        <taxon>Bacillati</taxon>
        <taxon>Bacillota</taxon>
        <taxon>Clostridia</taxon>
        <taxon>Lachnospirales</taxon>
        <taxon>Lachnospiraceae</taxon>
        <taxon>Anaerocolumna</taxon>
    </lineage>
</organism>
<dbReference type="PROSITE" id="PS50893">
    <property type="entry name" value="ABC_TRANSPORTER_2"/>
    <property type="match status" value="1"/>
</dbReference>
<dbReference type="InterPro" id="IPR050093">
    <property type="entry name" value="ABC_SmlMolc_Importer"/>
</dbReference>
<dbReference type="EC" id="7.6.2.11" evidence="7"/>
<dbReference type="STRING" id="1527.SAMN04489757_15314"/>
<dbReference type="EMBL" id="FOWD01000053">
    <property type="protein sequence ID" value="SFO64039.1"/>
    <property type="molecule type" value="Genomic_DNA"/>
</dbReference>
<dbReference type="FunFam" id="3.40.50.300:FF:000133">
    <property type="entry name" value="Spermidine/putrescine import ATP-binding protein PotA"/>
    <property type="match status" value="1"/>
</dbReference>
<dbReference type="InterPro" id="IPR003593">
    <property type="entry name" value="AAA+_ATPase"/>
</dbReference>
<dbReference type="InterPro" id="IPR013611">
    <property type="entry name" value="Transp-assoc_OB_typ2"/>
</dbReference>
<gene>
    <name evidence="7" type="primary">potA</name>
    <name evidence="9" type="ORF">SAMN04489757_15314</name>
</gene>
<evidence type="ECO:0000256" key="7">
    <source>
        <dbReference type="RuleBase" id="RU364083"/>
    </source>
</evidence>
<dbReference type="Gene3D" id="2.40.50.100">
    <property type="match status" value="1"/>
</dbReference>